<protein>
    <submittedName>
        <fullName evidence="2">Uncharacterized protein</fullName>
    </submittedName>
</protein>
<sequence>MLKLGKRVTKTVLALRVSLYHPYATVLVLQKSGIQQGHVSHDRQSLHAMITEGKSDCTEVKMHVPLRDSLAWKLRRYLESHELFSFRGLNRMLVKPRRLDIFLDPMRRLMDELSNRSDGRKGGLFRESGVWVYEEEISGGDLVVLTETAYPIAFSGPIQHPWHPRIFYKSGRFVDYGTLASYNASTCSSTPPMKSEHSPPLQHAWLSSTHETLYSHGGPRQSRSCELHLQLPRKPKAPPKRPCAQSYSPSERSGTDFAASSSTPAQKSQTTGNFKES</sequence>
<evidence type="ECO:0000313" key="2">
    <source>
        <dbReference type="EMBL" id="OWM77551.1"/>
    </source>
</evidence>
<proteinExistence type="predicted"/>
<feature type="region of interest" description="Disordered" evidence="1">
    <location>
        <begin position="231"/>
        <end position="277"/>
    </location>
</feature>
<comment type="caution">
    <text evidence="2">The sequence shown here is derived from an EMBL/GenBank/DDBJ whole genome shotgun (WGS) entry which is preliminary data.</text>
</comment>
<evidence type="ECO:0000256" key="1">
    <source>
        <dbReference type="SAM" id="MobiDB-lite"/>
    </source>
</evidence>
<dbReference type="EMBL" id="MTKT01002534">
    <property type="protein sequence ID" value="OWM77551.1"/>
    <property type="molecule type" value="Genomic_DNA"/>
</dbReference>
<accession>A0A218WZ92</accession>
<evidence type="ECO:0000313" key="3">
    <source>
        <dbReference type="Proteomes" id="UP000197138"/>
    </source>
</evidence>
<dbReference type="AlphaFoldDB" id="A0A218WZ92"/>
<gene>
    <name evidence="2" type="ORF">CDL15_Pgr016949</name>
</gene>
<organism evidence="2 3">
    <name type="scientific">Punica granatum</name>
    <name type="common">Pomegranate</name>
    <dbReference type="NCBI Taxonomy" id="22663"/>
    <lineage>
        <taxon>Eukaryota</taxon>
        <taxon>Viridiplantae</taxon>
        <taxon>Streptophyta</taxon>
        <taxon>Embryophyta</taxon>
        <taxon>Tracheophyta</taxon>
        <taxon>Spermatophyta</taxon>
        <taxon>Magnoliopsida</taxon>
        <taxon>eudicotyledons</taxon>
        <taxon>Gunneridae</taxon>
        <taxon>Pentapetalae</taxon>
        <taxon>rosids</taxon>
        <taxon>malvids</taxon>
        <taxon>Myrtales</taxon>
        <taxon>Lythraceae</taxon>
        <taxon>Punica</taxon>
    </lineage>
</organism>
<feature type="compositionally biased region" description="Polar residues" evidence="1">
    <location>
        <begin position="245"/>
        <end position="277"/>
    </location>
</feature>
<dbReference type="Proteomes" id="UP000197138">
    <property type="component" value="Unassembled WGS sequence"/>
</dbReference>
<name>A0A218WZ92_PUNGR</name>
<reference evidence="3" key="1">
    <citation type="journal article" date="2017" name="Plant J.">
        <title>The pomegranate (Punica granatum L.) genome and the genomics of punicalagin biosynthesis.</title>
        <authorList>
            <person name="Qin G."/>
            <person name="Xu C."/>
            <person name="Ming R."/>
            <person name="Tang H."/>
            <person name="Guyot R."/>
            <person name="Kramer E.M."/>
            <person name="Hu Y."/>
            <person name="Yi X."/>
            <person name="Qi Y."/>
            <person name="Xu X."/>
            <person name="Gao Z."/>
            <person name="Pan H."/>
            <person name="Jian J."/>
            <person name="Tian Y."/>
            <person name="Yue Z."/>
            <person name="Xu Y."/>
        </authorList>
    </citation>
    <scope>NUCLEOTIDE SEQUENCE [LARGE SCALE GENOMIC DNA]</scope>
    <source>
        <strain evidence="3">cv. Dabenzi</strain>
    </source>
</reference>